<proteinExistence type="predicted"/>
<dbReference type="GO" id="GO:0005739">
    <property type="term" value="C:mitochondrion"/>
    <property type="evidence" value="ECO:0007669"/>
    <property type="project" value="UniProtKB-SubCell"/>
</dbReference>
<dbReference type="EMBL" id="KN847476">
    <property type="protein sequence ID" value="KIX08319.1"/>
    <property type="molecule type" value="Genomic_DNA"/>
</dbReference>
<evidence type="ECO:0000256" key="3">
    <source>
        <dbReference type="ARBA" id="ARBA00023128"/>
    </source>
</evidence>
<comment type="subcellular location">
    <subcellularLocation>
        <location evidence="1">Mitochondrion</location>
    </subcellularLocation>
</comment>
<dbReference type="Pfam" id="PF12921">
    <property type="entry name" value="ATP13"/>
    <property type="match status" value="1"/>
</dbReference>
<dbReference type="STRING" id="1442369.A0A0D2IQR6"/>
<dbReference type="GeneID" id="25291046"/>
<dbReference type="Pfam" id="PF13812">
    <property type="entry name" value="PPR_3"/>
    <property type="match status" value="1"/>
</dbReference>
<evidence type="ECO:0000313" key="4">
    <source>
        <dbReference type="EMBL" id="KIX08319.1"/>
    </source>
</evidence>
<evidence type="ECO:0000256" key="2">
    <source>
        <dbReference type="ARBA" id="ARBA00022946"/>
    </source>
</evidence>
<dbReference type="VEuPathDB" id="FungiDB:Z518_02975"/>
<keyword evidence="3" id="KW-0496">Mitochondrion</keyword>
<dbReference type="AlphaFoldDB" id="A0A0D2IQR6"/>
<reference evidence="4 5" key="1">
    <citation type="submission" date="2015-01" db="EMBL/GenBank/DDBJ databases">
        <title>The Genome Sequence of Rhinocladiella mackenzie CBS 650.93.</title>
        <authorList>
            <consortium name="The Broad Institute Genomics Platform"/>
            <person name="Cuomo C."/>
            <person name="de Hoog S."/>
            <person name="Gorbushina A."/>
            <person name="Stielow B."/>
            <person name="Teixiera M."/>
            <person name="Abouelleil A."/>
            <person name="Chapman S.B."/>
            <person name="Priest M."/>
            <person name="Young S.K."/>
            <person name="Wortman J."/>
            <person name="Nusbaum C."/>
            <person name="Birren B."/>
        </authorList>
    </citation>
    <scope>NUCLEOTIDE SEQUENCE [LARGE SCALE GENOMIC DNA]</scope>
    <source>
        <strain evidence="4 5">CBS 650.93</strain>
    </source>
</reference>
<organism evidence="4 5">
    <name type="scientific">Rhinocladiella mackenziei CBS 650.93</name>
    <dbReference type="NCBI Taxonomy" id="1442369"/>
    <lineage>
        <taxon>Eukaryota</taxon>
        <taxon>Fungi</taxon>
        <taxon>Dikarya</taxon>
        <taxon>Ascomycota</taxon>
        <taxon>Pezizomycotina</taxon>
        <taxon>Eurotiomycetes</taxon>
        <taxon>Chaetothyriomycetidae</taxon>
        <taxon>Chaetothyriales</taxon>
        <taxon>Herpotrichiellaceae</taxon>
        <taxon>Rhinocladiella</taxon>
    </lineage>
</organism>
<keyword evidence="2" id="KW-0809">Transit peptide</keyword>
<protein>
    <submittedName>
        <fullName evidence="4">Uncharacterized protein</fullName>
    </submittedName>
</protein>
<dbReference type="HOGENOM" id="CLU_018824_0_0_1"/>
<name>A0A0D2IQR6_9EURO</name>
<evidence type="ECO:0000313" key="5">
    <source>
        <dbReference type="Proteomes" id="UP000053617"/>
    </source>
</evidence>
<evidence type="ECO:0000256" key="1">
    <source>
        <dbReference type="ARBA" id="ARBA00004173"/>
    </source>
</evidence>
<dbReference type="Proteomes" id="UP000053617">
    <property type="component" value="Unassembled WGS sequence"/>
</dbReference>
<accession>A0A0D2IQR6</accession>
<sequence length="615" mass="71491">MEELLQENNPDRILLGLVSRSIGDVFVANADDDTFSQAICALHPDHFIVPYRELHHHLKPSLEVQPRYRLVTSLEERIDTFIKILDTLVVLRQEKGYIISLEVYRHLLHCAAAAGHRSLAKNVFRKFMPEANVKPDLECFNYFMEALNWNNAYGRHERYHLRVIPYNLHRRSSPQEYKGFTGHEVASPTHPGNPNSIRLEILRTFNELVRQGLQGNEATFCNLMVAMGREGDIASVKSVLKSVWNIDVDALEHYDEEEIESPRFYEDDSPLRPSGRLLFSVVHIFGTNNQISVASMLLDYISRNYNLEIPEFVWSHLLEWTFVLASQDRNYRIQKGFGIGRVSGQAVESLYTVFHSEPFNVKPKIVDLMFRVKVRAKKGMLDMTLEDIRECMRMLEEDRTNVSILYDKMRYHLDRGYYTLFKSGIPAADFLRLRREFVLASLKLECSLQLIIIAVRNVFKEKEWPSAGRGVEWPYRRLPGLVKEWSDFLPNIVPYYTPTGHVTLLGEEHRKGAIRSANSNQMTKAGSMRIMFDSYSPARLLHAADFVYRKPTGLTAFYEEAEADSESVYTDWVSEIEKEQRTQRMEAKDSKIYFPAADYRMDEWRPWSKHIGSWP</sequence>
<dbReference type="InterPro" id="IPR024319">
    <property type="entry name" value="ATPase_expression_mit"/>
</dbReference>
<gene>
    <name evidence="4" type="ORF">Z518_02975</name>
</gene>
<dbReference type="InterPro" id="IPR002885">
    <property type="entry name" value="PPR_rpt"/>
</dbReference>
<dbReference type="RefSeq" id="XP_013275455.1">
    <property type="nucleotide sequence ID" value="XM_013420001.1"/>
</dbReference>
<dbReference type="OrthoDB" id="185373at2759"/>
<keyword evidence="5" id="KW-1185">Reference proteome</keyword>